<evidence type="ECO:0000256" key="1">
    <source>
        <dbReference type="SAM" id="MobiDB-lite"/>
    </source>
</evidence>
<accession>A0A3A4NJV3</accession>
<organism evidence="2 3">
    <name type="scientific">Abyssobacteria bacterium (strain SURF_5)</name>
    <dbReference type="NCBI Taxonomy" id="2093360"/>
    <lineage>
        <taxon>Bacteria</taxon>
        <taxon>Pseudomonadati</taxon>
        <taxon>Candidatus Hydrogenedentota</taxon>
        <taxon>Candidatus Abyssobacteria</taxon>
    </lineage>
</organism>
<name>A0A3A4NJV3_ABYX5</name>
<reference evidence="2 3" key="1">
    <citation type="journal article" date="2017" name="ISME J.">
        <title>Energy and carbon metabolisms in a deep terrestrial subsurface fluid microbial community.</title>
        <authorList>
            <person name="Momper L."/>
            <person name="Jungbluth S.P."/>
            <person name="Lee M.D."/>
            <person name="Amend J.P."/>
        </authorList>
    </citation>
    <scope>NUCLEOTIDE SEQUENCE [LARGE SCALE GENOMIC DNA]</scope>
    <source>
        <strain evidence="2">SURF_5</strain>
    </source>
</reference>
<proteinExistence type="predicted"/>
<feature type="region of interest" description="Disordered" evidence="1">
    <location>
        <begin position="1"/>
        <end position="21"/>
    </location>
</feature>
<dbReference type="Proteomes" id="UP000265882">
    <property type="component" value="Unassembled WGS sequence"/>
</dbReference>
<sequence>MTHEQVQKFGQSSGKETIENKTLEAELRARAKDNRITCPQMFAIAEKLGLPKKEVGDAATQLKIKISNCQLGCF</sequence>
<dbReference type="EMBL" id="QZKU01000073">
    <property type="protein sequence ID" value="RJP20827.1"/>
    <property type="molecule type" value="Genomic_DNA"/>
</dbReference>
<protein>
    <submittedName>
        <fullName evidence="2">Uncharacterized protein</fullName>
    </submittedName>
</protein>
<evidence type="ECO:0000313" key="2">
    <source>
        <dbReference type="EMBL" id="RJP20827.1"/>
    </source>
</evidence>
<dbReference type="AlphaFoldDB" id="A0A3A4NJV3"/>
<evidence type="ECO:0000313" key="3">
    <source>
        <dbReference type="Proteomes" id="UP000265882"/>
    </source>
</evidence>
<gene>
    <name evidence="2" type="ORF">C4520_10780</name>
</gene>
<comment type="caution">
    <text evidence="2">The sequence shown here is derived from an EMBL/GenBank/DDBJ whole genome shotgun (WGS) entry which is preliminary data.</text>
</comment>